<feature type="domain" description="N-acetyltransferase" evidence="1">
    <location>
        <begin position="143"/>
        <end position="284"/>
    </location>
</feature>
<dbReference type="PROSITE" id="PS51186">
    <property type="entry name" value="GNAT"/>
    <property type="match status" value="1"/>
</dbReference>
<dbReference type="InterPro" id="IPR025289">
    <property type="entry name" value="DUF4081"/>
</dbReference>
<dbReference type="Pfam" id="PF00583">
    <property type="entry name" value="Acetyltransf_1"/>
    <property type="match status" value="1"/>
</dbReference>
<dbReference type="PIRSF" id="PIRSF021603">
    <property type="entry name" value="UCP21603_acetyltransf"/>
    <property type="match status" value="1"/>
</dbReference>
<dbReference type="GO" id="GO:0016747">
    <property type="term" value="F:acyltransferase activity, transferring groups other than amino-acyl groups"/>
    <property type="evidence" value="ECO:0007669"/>
    <property type="project" value="InterPro"/>
</dbReference>
<dbReference type="Pfam" id="PF13312">
    <property type="entry name" value="DUF4081"/>
    <property type="match status" value="1"/>
</dbReference>
<sequence length="284" mass="30535">MTIDNVMTGMVRGVGSSDLAQVQTLLAQNPAVNCFVDARVHVAGTDPWRLGGDLWGYFTADRLLSLVYVGANLVPIATTAASRAAFADRLRPLPRRCSSFVGPAEEVRDLWRLLEPAWGPAREVRTNQPFLTLDSPPLVAADDRVRLVELSELDLLVPACVEMFTDEVGISPVVGGVAGAYRARIAEIIHSGHAIARIDNGEVIFKAEIGSSTRSACQVQGVWVAPAFRGRGLAAPGMAAVVNIAQARIAPNISLYVNDFNFAARKAYARVGFNQSETFATVLF</sequence>
<name>A0A6J6QW96_9ZZZZ</name>
<dbReference type="SUPFAM" id="SSF55729">
    <property type="entry name" value="Acyl-CoA N-acyltransferases (Nat)"/>
    <property type="match status" value="1"/>
</dbReference>
<dbReference type="EMBL" id="CAEZXZ010000225">
    <property type="protein sequence ID" value="CAB4715930.1"/>
    <property type="molecule type" value="Genomic_DNA"/>
</dbReference>
<evidence type="ECO:0000313" key="2">
    <source>
        <dbReference type="EMBL" id="CAB4715930.1"/>
    </source>
</evidence>
<dbReference type="InterPro" id="IPR016794">
    <property type="entry name" value="UCP21603_acetyltransf"/>
</dbReference>
<dbReference type="InterPro" id="IPR016181">
    <property type="entry name" value="Acyl_CoA_acyltransferase"/>
</dbReference>
<evidence type="ECO:0000259" key="1">
    <source>
        <dbReference type="PROSITE" id="PS51186"/>
    </source>
</evidence>
<dbReference type="AlphaFoldDB" id="A0A6J6QW96"/>
<protein>
    <submittedName>
        <fullName evidence="2">Unannotated protein</fullName>
    </submittedName>
</protein>
<organism evidence="2">
    <name type="scientific">freshwater metagenome</name>
    <dbReference type="NCBI Taxonomy" id="449393"/>
    <lineage>
        <taxon>unclassified sequences</taxon>
        <taxon>metagenomes</taxon>
        <taxon>ecological metagenomes</taxon>
    </lineage>
</organism>
<reference evidence="2" key="1">
    <citation type="submission" date="2020-05" db="EMBL/GenBank/DDBJ databases">
        <authorList>
            <person name="Chiriac C."/>
            <person name="Salcher M."/>
            <person name="Ghai R."/>
            <person name="Kavagutti S V."/>
        </authorList>
    </citation>
    <scope>NUCLEOTIDE SEQUENCE</scope>
</reference>
<dbReference type="InterPro" id="IPR000182">
    <property type="entry name" value="GNAT_dom"/>
</dbReference>
<dbReference type="Gene3D" id="3.40.630.30">
    <property type="match status" value="1"/>
</dbReference>
<gene>
    <name evidence="2" type="ORF">UFOPK2625_01263</name>
</gene>
<accession>A0A6J6QW96</accession>
<proteinExistence type="predicted"/>